<accession>A0A1G4W7Y6</accession>
<dbReference type="STRING" id="329186.SAMN02927925_02636"/>
<reference evidence="1 2" key="1">
    <citation type="submission" date="2016-10" db="EMBL/GenBank/DDBJ databases">
        <authorList>
            <person name="de Groot N.N."/>
        </authorList>
    </citation>
    <scope>NUCLEOTIDE SEQUENCE [LARGE SCALE GENOMIC DNA]</scope>
    <source>
        <strain evidence="1 2">CGMCC 1.3801</strain>
    </source>
</reference>
<protein>
    <submittedName>
        <fullName evidence="1">Uncharacterized protein</fullName>
    </submittedName>
</protein>
<dbReference type="AlphaFoldDB" id="A0A1G4W7Y6"/>
<organism evidence="1 2">
    <name type="scientific">Flavobacterium saliperosum</name>
    <dbReference type="NCBI Taxonomy" id="329186"/>
    <lineage>
        <taxon>Bacteria</taxon>
        <taxon>Pseudomonadati</taxon>
        <taxon>Bacteroidota</taxon>
        <taxon>Flavobacteriia</taxon>
        <taxon>Flavobacteriales</taxon>
        <taxon>Flavobacteriaceae</taxon>
        <taxon>Flavobacterium</taxon>
    </lineage>
</organism>
<dbReference type="RefSeq" id="WP_023576886.1">
    <property type="nucleotide sequence ID" value="NZ_CBCSBQ010000018.1"/>
</dbReference>
<dbReference type="Proteomes" id="UP000182124">
    <property type="component" value="Unassembled WGS sequence"/>
</dbReference>
<gene>
    <name evidence="1" type="ORF">SAMN02927925_02636</name>
</gene>
<evidence type="ECO:0000313" key="2">
    <source>
        <dbReference type="Proteomes" id="UP000182124"/>
    </source>
</evidence>
<name>A0A1G4W7Y6_9FLAO</name>
<proteinExistence type="predicted"/>
<evidence type="ECO:0000313" key="1">
    <source>
        <dbReference type="EMBL" id="SCX18191.1"/>
    </source>
</evidence>
<dbReference type="EMBL" id="FMTY01000009">
    <property type="protein sequence ID" value="SCX18191.1"/>
    <property type="molecule type" value="Genomic_DNA"/>
</dbReference>
<sequence>MQINTSDTDRYMYNKITLDKVPMLIIGLLVLHSSVIFKEVIPEMHKTVPVFICVAISDDQTGKTGKQSNKPFALPQQNSFEINIKPLIAKRAV</sequence>